<proteinExistence type="predicted"/>
<evidence type="ECO:0000313" key="3">
    <source>
        <dbReference type="EMBL" id="KAJ4374928.1"/>
    </source>
</evidence>
<dbReference type="Proteomes" id="UP001140560">
    <property type="component" value="Unassembled WGS sequence"/>
</dbReference>
<keyword evidence="1" id="KW-1133">Transmembrane helix</keyword>
<dbReference type="AlphaFoldDB" id="A0A9W8YEE6"/>
<dbReference type="OrthoDB" id="541052at2759"/>
<keyword evidence="1" id="KW-0812">Transmembrane</keyword>
<dbReference type="InterPro" id="IPR051091">
    <property type="entry name" value="O-Glucosyltr/Glycosyltrsf_90"/>
</dbReference>
<dbReference type="PANTHER" id="PTHR12203">
    <property type="entry name" value="KDEL LYS-ASP-GLU-LEU CONTAINING - RELATED"/>
    <property type="match status" value="1"/>
</dbReference>
<sequence length="632" mass="72494">MSREGRHCVTIRNIIYCLTVLGLIHICSDAFWIWRMTPLRSIQRPDFYMQRFGTTRSHPIEQLMAKAEARYQTLISRQTTDLKAAAASYRDSRGRHPPPGFDAWFEFARKHNAVVIEGLFDQIYRDLTPFWGISAKQMRDFAHHFDKRIYIRNGTANRTKDEHDNLSTDNRMEAWLHLVQGIEHFVPDIDMAMNVMDESRVVVPWEEITTYVNRGESTRVSLPSDEVVTQYRSLRLFNETLDEAPEVEWIGPGHFWDTVRVGCSLSTLGRHIEAATNFTGPPPFPPGRPGLSFQDYVSNWTFARDPCQHPLLQETHGAFIEPTSVSTTHTLVPIFGESKLSMNNDILIPAAAYLSESYGGGQYSDANVHGGKWSDKIAGVAWRGAASGGRNREENWTRFHRHRFVSMLNGTNVRNIQKDPVSSGEGRTFIEPSYATWDLAVTKIMKLGSWLNRIADVGFTDLWCLDPTNGPGCNYTDPYFEIAPYIAMAKQYEYKFLPDIDGSSFSGRYLAFLRSTSVPIKATIYSEWHDDRLIQWLHFVPMDNSFVDIYHILDFFLGYGDNVKMNDEKVGKSANDDKAEKIASRGKEWAQKVLRKEDMQVYMLRLLLEYARLCDDNREKLGYVGDLKNEPQ</sequence>
<evidence type="ECO:0000313" key="4">
    <source>
        <dbReference type="Proteomes" id="UP001140560"/>
    </source>
</evidence>
<keyword evidence="1" id="KW-0472">Membrane</keyword>
<keyword evidence="4" id="KW-1185">Reference proteome</keyword>
<accession>A0A9W8YEE6</accession>
<dbReference type="InterPro" id="IPR006598">
    <property type="entry name" value="CAP10"/>
</dbReference>
<gene>
    <name evidence="3" type="ORF">N0V83_002006</name>
</gene>
<dbReference type="EMBL" id="JAPEUY010000003">
    <property type="protein sequence ID" value="KAJ4374928.1"/>
    <property type="molecule type" value="Genomic_DNA"/>
</dbReference>
<evidence type="ECO:0000256" key="1">
    <source>
        <dbReference type="SAM" id="Phobius"/>
    </source>
</evidence>
<reference evidence="3" key="1">
    <citation type="submission" date="2022-10" db="EMBL/GenBank/DDBJ databases">
        <title>Tapping the CABI collections for fungal endophytes: first genome assemblies for Collariella, Neodidymelliopsis, Ascochyta clinopodiicola, Didymella pomorum, Didymosphaeria variabile, Neocosmospora piperis and Neocucurbitaria cava.</title>
        <authorList>
            <person name="Hill R."/>
        </authorList>
    </citation>
    <scope>NUCLEOTIDE SEQUENCE</scope>
    <source>
        <strain evidence="3">IMI 356814</strain>
    </source>
</reference>
<dbReference type="PANTHER" id="PTHR12203:SF22">
    <property type="entry name" value="CAPSULE ASSOCIATED PROTEIN"/>
    <property type="match status" value="1"/>
</dbReference>
<evidence type="ECO:0000259" key="2">
    <source>
        <dbReference type="SMART" id="SM00672"/>
    </source>
</evidence>
<feature type="transmembrane region" description="Helical" evidence="1">
    <location>
        <begin position="12"/>
        <end position="34"/>
    </location>
</feature>
<feature type="domain" description="Glycosyl transferase CAP10" evidence="2">
    <location>
        <begin position="302"/>
        <end position="620"/>
    </location>
</feature>
<dbReference type="SMART" id="SM00672">
    <property type="entry name" value="CAP10"/>
    <property type="match status" value="1"/>
</dbReference>
<organism evidence="3 4">
    <name type="scientific">Neocucurbitaria cava</name>
    <dbReference type="NCBI Taxonomy" id="798079"/>
    <lineage>
        <taxon>Eukaryota</taxon>
        <taxon>Fungi</taxon>
        <taxon>Dikarya</taxon>
        <taxon>Ascomycota</taxon>
        <taxon>Pezizomycotina</taxon>
        <taxon>Dothideomycetes</taxon>
        <taxon>Pleosporomycetidae</taxon>
        <taxon>Pleosporales</taxon>
        <taxon>Pleosporineae</taxon>
        <taxon>Cucurbitariaceae</taxon>
        <taxon>Neocucurbitaria</taxon>
    </lineage>
</organism>
<dbReference type="Pfam" id="PF05686">
    <property type="entry name" value="Glyco_transf_90"/>
    <property type="match status" value="1"/>
</dbReference>
<comment type="caution">
    <text evidence="3">The sequence shown here is derived from an EMBL/GenBank/DDBJ whole genome shotgun (WGS) entry which is preliminary data.</text>
</comment>
<protein>
    <recommendedName>
        <fullName evidence="2">Glycosyl transferase CAP10 domain-containing protein</fullName>
    </recommendedName>
</protein>
<name>A0A9W8YEE6_9PLEO</name>